<sequence length="115" mass="12959">MGSKTTPTAISRVQNVFRAKRQLRPQKAFSRDSNIKPKSTNTHCGNMVRCSRGLDKGPQRQAVPKLNFTIPFEMNKDHEQLESLTKNNHSSSDTDTAEESSAFHVLALYIKGQRN</sequence>
<feature type="region of interest" description="Disordered" evidence="1">
    <location>
        <begin position="24"/>
        <end position="59"/>
    </location>
</feature>
<protein>
    <submittedName>
        <fullName evidence="2">Uncharacterized protein</fullName>
    </submittedName>
</protein>
<evidence type="ECO:0000313" key="3">
    <source>
        <dbReference type="Proteomes" id="UP001054945"/>
    </source>
</evidence>
<dbReference type="AlphaFoldDB" id="A0AAV4XGL3"/>
<feature type="compositionally biased region" description="Low complexity" evidence="1">
    <location>
        <begin position="90"/>
        <end position="99"/>
    </location>
</feature>
<organism evidence="2 3">
    <name type="scientific">Caerostris extrusa</name>
    <name type="common">Bark spider</name>
    <name type="synonym">Caerostris bankana</name>
    <dbReference type="NCBI Taxonomy" id="172846"/>
    <lineage>
        <taxon>Eukaryota</taxon>
        <taxon>Metazoa</taxon>
        <taxon>Ecdysozoa</taxon>
        <taxon>Arthropoda</taxon>
        <taxon>Chelicerata</taxon>
        <taxon>Arachnida</taxon>
        <taxon>Araneae</taxon>
        <taxon>Araneomorphae</taxon>
        <taxon>Entelegynae</taxon>
        <taxon>Araneoidea</taxon>
        <taxon>Araneidae</taxon>
        <taxon>Caerostris</taxon>
    </lineage>
</organism>
<proteinExistence type="predicted"/>
<dbReference type="Proteomes" id="UP001054945">
    <property type="component" value="Unassembled WGS sequence"/>
</dbReference>
<evidence type="ECO:0000256" key="1">
    <source>
        <dbReference type="SAM" id="MobiDB-lite"/>
    </source>
</evidence>
<feature type="region of interest" description="Disordered" evidence="1">
    <location>
        <begin position="79"/>
        <end position="99"/>
    </location>
</feature>
<gene>
    <name evidence="2" type="ORF">CEXT_203901</name>
</gene>
<dbReference type="EMBL" id="BPLR01017602">
    <property type="protein sequence ID" value="GIY92928.1"/>
    <property type="molecule type" value="Genomic_DNA"/>
</dbReference>
<accession>A0AAV4XGL3</accession>
<evidence type="ECO:0000313" key="2">
    <source>
        <dbReference type="EMBL" id="GIY92928.1"/>
    </source>
</evidence>
<name>A0AAV4XGL3_CAEEX</name>
<comment type="caution">
    <text evidence="2">The sequence shown here is derived from an EMBL/GenBank/DDBJ whole genome shotgun (WGS) entry which is preliminary data.</text>
</comment>
<keyword evidence="3" id="KW-1185">Reference proteome</keyword>
<reference evidence="2 3" key="1">
    <citation type="submission" date="2021-06" db="EMBL/GenBank/DDBJ databases">
        <title>Caerostris extrusa draft genome.</title>
        <authorList>
            <person name="Kono N."/>
            <person name="Arakawa K."/>
        </authorList>
    </citation>
    <scope>NUCLEOTIDE SEQUENCE [LARGE SCALE GENOMIC DNA]</scope>
</reference>